<gene>
    <name evidence="6" type="primary">sppA</name>
    <name evidence="6" type="ORF">K8I29_11415</name>
</gene>
<sequence length="323" mass="35229">MRFSALSLLFFLLVLPGCALVNVSLAPATKPLEEEVLEGEGAPKILLIDLDGLISFKEKAGGLKLRTKPSQVAFFREALRKAEADPAVVGVIVRINSPGGSVAASDTIYHEIMRFKKGRKIPVYAHIIEVGASGGYYVAAAADRIVASPTAITGSIGVIAMKLTVEGLLSKIGVSDEIYKSGPKKDFWSPFRPSTPEEREMLQDIIDRLFSRFVEVVSASRKKLLTQQEVRALADGRIFTAPVALTAKLIDQVGYLDETIETMKKELALAQARVVMYARPGTFTSNIYSEMPLPVPETVTLISINAEDLSPLSGVRFMYLWNP</sequence>
<proteinExistence type="inferred from homology"/>
<dbReference type="InterPro" id="IPR004635">
    <property type="entry name" value="Pept_S49_SppA"/>
</dbReference>
<protein>
    <submittedName>
        <fullName evidence="6">Signal peptide peptidase SppA</fullName>
    </submittedName>
</protein>
<organism evidence="6 7">
    <name type="scientific">Candidatus Nitrobium versatile</name>
    <dbReference type="NCBI Taxonomy" id="2884831"/>
    <lineage>
        <taxon>Bacteria</taxon>
        <taxon>Pseudomonadati</taxon>
        <taxon>Nitrospirota</taxon>
        <taxon>Nitrospiria</taxon>
        <taxon>Nitrospirales</taxon>
        <taxon>Nitrospiraceae</taxon>
        <taxon>Candidatus Nitrobium</taxon>
    </lineage>
</organism>
<dbReference type="CDD" id="cd07023">
    <property type="entry name" value="S49_Sppa_N_C"/>
    <property type="match status" value="1"/>
</dbReference>
<evidence type="ECO:0000256" key="3">
    <source>
        <dbReference type="ARBA" id="ARBA00022801"/>
    </source>
</evidence>
<keyword evidence="3" id="KW-0378">Hydrolase</keyword>
<comment type="caution">
    <text evidence="6">The sequence shown here is derived from an EMBL/GenBank/DDBJ whole genome shotgun (WGS) entry which is preliminary data.</text>
</comment>
<dbReference type="Proteomes" id="UP000705867">
    <property type="component" value="Unassembled WGS sequence"/>
</dbReference>
<reference evidence="6" key="1">
    <citation type="journal article" date="2021" name="bioRxiv">
        <title>Unraveling nitrogen, sulfur and carbon metabolic pathways and microbial community transcriptional responses to substrate deprivation and toxicity stresses in a bioreactor mimicking anoxic brackish coastal sediment conditions.</title>
        <authorList>
            <person name="Martins P.D."/>
            <person name="Echeveste M.J."/>
            <person name="Arshad A."/>
            <person name="Kurth J."/>
            <person name="Ouboter H."/>
            <person name="Jetten M.S.M."/>
            <person name="Welte C.U."/>
        </authorList>
    </citation>
    <scope>NUCLEOTIDE SEQUENCE</scope>
    <source>
        <strain evidence="6">MAG_39</strain>
    </source>
</reference>
<dbReference type="PANTHER" id="PTHR42987:SF6">
    <property type="entry name" value="PROTEINASE IV"/>
    <property type="match status" value="1"/>
</dbReference>
<keyword evidence="2" id="KW-0645">Protease</keyword>
<dbReference type="GO" id="GO:0006508">
    <property type="term" value="P:proteolysis"/>
    <property type="evidence" value="ECO:0007669"/>
    <property type="project" value="UniProtKB-KW"/>
</dbReference>
<keyword evidence="4" id="KW-0720">Serine protease</keyword>
<dbReference type="Pfam" id="PF01343">
    <property type="entry name" value="Peptidase_S49"/>
    <property type="match status" value="1"/>
</dbReference>
<evidence type="ECO:0000259" key="5">
    <source>
        <dbReference type="Pfam" id="PF01343"/>
    </source>
</evidence>
<dbReference type="EMBL" id="JAIOIV010000090">
    <property type="protein sequence ID" value="MBZ0156801.1"/>
    <property type="molecule type" value="Genomic_DNA"/>
</dbReference>
<dbReference type="GO" id="GO:0008236">
    <property type="term" value="F:serine-type peptidase activity"/>
    <property type="evidence" value="ECO:0007669"/>
    <property type="project" value="UniProtKB-KW"/>
</dbReference>
<dbReference type="InterPro" id="IPR047272">
    <property type="entry name" value="S49_SppA_C"/>
</dbReference>
<evidence type="ECO:0000256" key="4">
    <source>
        <dbReference type="ARBA" id="ARBA00022825"/>
    </source>
</evidence>
<reference evidence="6" key="2">
    <citation type="submission" date="2021-08" db="EMBL/GenBank/DDBJ databases">
        <authorList>
            <person name="Dalcin Martins P."/>
        </authorList>
    </citation>
    <scope>NUCLEOTIDE SEQUENCE</scope>
    <source>
        <strain evidence="6">MAG_39</strain>
    </source>
</reference>
<dbReference type="PANTHER" id="PTHR42987">
    <property type="entry name" value="PEPTIDASE S49"/>
    <property type="match status" value="1"/>
</dbReference>
<dbReference type="InterPro" id="IPR029045">
    <property type="entry name" value="ClpP/crotonase-like_dom_sf"/>
</dbReference>
<dbReference type="Gene3D" id="3.90.226.10">
    <property type="entry name" value="2-enoyl-CoA Hydratase, Chain A, domain 1"/>
    <property type="match status" value="2"/>
</dbReference>
<comment type="similarity">
    <text evidence="1">Belongs to the peptidase S49 family.</text>
</comment>
<evidence type="ECO:0000313" key="7">
    <source>
        <dbReference type="Proteomes" id="UP000705867"/>
    </source>
</evidence>
<name>A0A953JFH7_9BACT</name>
<dbReference type="AlphaFoldDB" id="A0A953JFH7"/>
<dbReference type="SUPFAM" id="SSF52096">
    <property type="entry name" value="ClpP/crotonase"/>
    <property type="match status" value="1"/>
</dbReference>
<feature type="domain" description="Peptidase S49" evidence="5">
    <location>
        <begin position="118"/>
        <end position="268"/>
    </location>
</feature>
<accession>A0A953JFH7</accession>
<dbReference type="InterPro" id="IPR002142">
    <property type="entry name" value="Peptidase_S49"/>
</dbReference>
<dbReference type="NCBIfam" id="TIGR00706">
    <property type="entry name" value="SppA_dom"/>
    <property type="match status" value="1"/>
</dbReference>
<evidence type="ECO:0000256" key="1">
    <source>
        <dbReference type="ARBA" id="ARBA00008683"/>
    </source>
</evidence>
<evidence type="ECO:0000256" key="2">
    <source>
        <dbReference type="ARBA" id="ARBA00022670"/>
    </source>
</evidence>
<evidence type="ECO:0000313" key="6">
    <source>
        <dbReference type="EMBL" id="MBZ0156801.1"/>
    </source>
</evidence>